<evidence type="ECO:0000256" key="1">
    <source>
        <dbReference type="SAM" id="Phobius"/>
    </source>
</evidence>
<keyword evidence="1" id="KW-0472">Membrane</keyword>
<dbReference type="EMBL" id="JACCAE010000001">
    <property type="protein sequence ID" value="NYF97063.1"/>
    <property type="molecule type" value="Genomic_DNA"/>
</dbReference>
<feature type="transmembrane region" description="Helical" evidence="1">
    <location>
        <begin position="67"/>
        <end position="88"/>
    </location>
</feature>
<evidence type="ECO:0000313" key="3">
    <source>
        <dbReference type="Proteomes" id="UP000554054"/>
    </source>
</evidence>
<feature type="transmembrane region" description="Helical" evidence="1">
    <location>
        <begin position="132"/>
        <end position="161"/>
    </location>
</feature>
<comment type="caution">
    <text evidence="2">The sequence shown here is derived from an EMBL/GenBank/DDBJ whole genome shotgun (WGS) entry which is preliminary data.</text>
</comment>
<evidence type="ECO:0000313" key="2">
    <source>
        <dbReference type="EMBL" id="NYF97063.1"/>
    </source>
</evidence>
<protein>
    <submittedName>
        <fullName evidence="2">Uncharacterized protein</fullName>
    </submittedName>
</protein>
<accession>A0A852VQS8</accession>
<keyword evidence="3" id="KW-1185">Reference proteome</keyword>
<dbReference type="Proteomes" id="UP000554054">
    <property type="component" value="Unassembled WGS sequence"/>
</dbReference>
<keyword evidence="1" id="KW-0812">Transmembrane</keyword>
<reference evidence="2 3" key="1">
    <citation type="submission" date="2020-07" db="EMBL/GenBank/DDBJ databases">
        <title>Sequencing the genomes of 1000 actinobacteria strains.</title>
        <authorList>
            <person name="Klenk H.-P."/>
        </authorList>
    </citation>
    <scope>NUCLEOTIDE SEQUENCE [LARGE SCALE GENOMIC DNA]</scope>
    <source>
        <strain evidence="2 3">DSM 26154</strain>
    </source>
</reference>
<name>A0A852VQS8_9MICO</name>
<sequence>MMGEVVAQRRPVWAGVVTLLAVVAVLGVPTIRLWAVSQFPPLALLEGIRLPGPLPTLGLPLADDPSWAHWAMRSLGALAIPLVFGLWMSRSPRGPGRVALGAWTTTVVAVVFGSVVHAVLASMLLAGGFLSFLLTLGGTLLVGTVIGMVVGVVVAVACAIVSRRSPHGVGSQ</sequence>
<feature type="transmembrane region" description="Helical" evidence="1">
    <location>
        <begin position="12"/>
        <end position="35"/>
    </location>
</feature>
<feature type="transmembrane region" description="Helical" evidence="1">
    <location>
        <begin position="100"/>
        <end position="126"/>
    </location>
</feature>
<proteinExistence type="predicted"/>
<keyword evidence="1" id="KW-1133">Transmembrane helix</keyword>
<gene>
    <name evidence="2" type="ORF">BJY20_000455</name>
</gene>
<organism evidence="2 3">
    <name type="scientific">Janibacter cremeus</name>
    <dbReference type="NCBI Taxonomy" id="1285192"/>
    <lineage>
        <taxon>Bacteria</taxon>
        <taxon>Bacillati</taxon>
        <taxon>Actinomycetota</taxon>
        <taxon>Actinomycetes</taxon>
        <taxon>Micrococcales</taxon>
        <taxon>Intrasporangiaceae</taxon>
        <taxon>Janibacter</taxon>
    </lineage>
</organism>
<dbReference type="AlphaFoldDB" id="A0A852VQS8"/>